<sequence length="182" mass="20703">MMSHLKTEYAQDLRPLPELIRRKDGANDEPAEWVIDPCAAERGVPRTAVLLRHMVTPIQNFDLDRVIRAHEMMHAKVSPGDRKPWTDRGIATDRALVCAEEARVNFLVDKAGFDLEHLEDGTEMNAGERIAERGDWAEAVYFTACISGTGGINKYLTGIRRHKPGWGPRLRRIHQLVQKELR</sequence>
<reference evidence="1" key="1">
    <citation type="submission" date="2018-05" db="EMBL/GenBank/DDBJ databases">
        <authorList>
            <person name="Lanie J.A."/>
            <person name="Ng W.-L."/>
            <person name="Kazmierczak K.M."/>
            <person name="Andrzejewski T.M."/>
            <person name="Davidsen T.M."/>
            <person name="Wayne K.J."/>
            <person name="Tettelin H."/>
            <person name="Glass J.I."/>
            <person name="Rusch D."/>
            <person name="Podicherti R."/>
            <person name="Tsui H.-C.T."/>
            <person name="Winkler M.E."/>
        </authorList>
    </citation>
    <scope>NUCLEOTIDE SEQUENCE</scope>
</reference>
<feature type="non-terminal residue" evidence="1">
    <location>
        <position position="182"/>
    </location>
</feature>
<proteinExistence type="predicted"/>
<name>A0A382IUW5_9ZZZZ</name>
<organism evidence="1">
    <name type="scientific">marine metagenome</name>
    <dbReference type="NCBI Taxonomy" id="408172"/>
    <lineage>
        <taxon>unclassified sequences</taxon>
        <taxon>metagenomes</taxon>
        <taxon>ecological metagenomes</taxon>
    </lineage>
</organism>
<gene>
    <name evidence="1" type="ORF">METZ01_LOCUS256212</name>
</gene>
<dbReference type="EMBL" id="UINC01069742">
    <property type="protein sequence ID" value="SVC03358.1"/>
    <property type="molecule type" value="Genomic_DNA"/>
</dbReference>
<evidence type="ECO:0000313" key="1">
    <source>
        <dbReference type="EMBL" id="SVC03358.1"/>
    </source>
</evidence>
<protein>
    <submittedName>
        <fullName evidence="1">Uncharacterized protein</fullName>
    </submittedName>
</protein>
<accession>A0A382IUW5</accession>
<dbReference type="AlphaFoldDB" id="A0A382IUW5"/>